<sequence>FDRDVPGYPRYRYAGDAAKGEHHLVIKGVTLQDDGEYQCQVGPTANASAIWAAANLTVLVSPGSISIGDVGDGEKLEVKAGQRLTLDCVVRDARPAPSVTWYRSGLRLDSALHEEEVFRSSQGRRWSVRSSLRLLPSSDDDERQFSCRALHPALEGSPTSLVASVVLSVLHPPRLPEILGYKTGEVLLEGERRLLTCMVDSGNPRPVVEWQRHGRPTGMVHDDPGGKTTLTPSAGYFYDHQEGSRMLNVTQEVTATRQEDRAVYECRVYSKLLPQPLSANVTLTVQYPPEDVTLYGPLTVAPGQVFSITCITSPANPPAEINWMIQGIQTNSVPSKVTEDAEGGWVTSSDLTSEYVSLVNVSEVALACRSHNPASDWVVSESRVITVTKPPGRPLLTLEAADGSDDPIVGFDEANRHEGMGNEEGKEEEQGDAGEEGPESAQVMRAVAGRTLKVECSSDGGNPPPTITLYMNRDKIFANLTQVGKTTRAQAEIEVKSTEKDSEVVCEVTNPATTAPLTARITLVVLFPPLEAHSWVTPDTVDEGSKVTLVCQTSSSFPASNITWHSEGDELGTGLITRSQAAYGGTVTRSEMVKELAAEDDGRSFTCDAENGLGVTVSNNVTVNVLRE</sequence>
<feature type="domain" description="Ig-like" evidence="7">
    <location>
        <begin position="438"/>
        <end position="522"/>
    </location>
</feature>
<feature type="compositionally biased region" description="Basic and acidic residues" evidence="6">
    <location>
        <begin position="413"/>
        <end position="424"/>
    </location>
</feature>
<feature type="domain" description="Ig-like" evidence="7">
    <location>
        <begin position="289"/>
        <end position="386"/>
    </location>
</feature>
<dbReference type="PANTHER" id="PTHR11640">
    <property type="entry name" value="NEPHRIN"/>
    <property type="match status" value="1"/>
</dbReference>
<dbReference type="PROSITE" id="PS50835">
    <property type="entry name" value="IG_LIKE"/>
    <property type="match status" value="5"/>
</dbReference>
<gene>
    <name evidence="8" type="ORF">C7M84_024172</name>
</gene>
<evidence type="ECO:0000313" key="9">
    <source>
        <dbReference type="Proteomes" id="UP000283509"/>
    </source>
</evidence>
<feature type="domain" description="Ig-like" evidence="7">
    <location>
        <begin position="528"/>
        <end position="622"/>
    </location>
</feature>
<dbReference type="AlphaFoldDB" id="A0A423UBD0"/>
<dbReference type="InterPro" id="IPR007110">
    <property type="entry name" value="Ig-like_dom"/>
</dbReference>
<dbReference type="Pfam" id="PF08205">
    <property type="entry name" value="C2-set_2"/>
    <property type="match status" value="2"/>
</dbReference>
<keyword evidence="4" id="KW-0325">Glycoprotein</keyword>
<dbReference type="GO" id="GO:0050839">
    <property type="term" value="F:cell adhesion molecule binding"/>
    <property type="evidence" value="ECO:0007669"/>
    <property type="project" value="TreeGrafter"/>
</dbReference>
<evidence type="ECO:0000256" key="5">
    <source>
        <dbReference type="ARBA" id="ARBA00023319"/>
    </source>
</evidence>
<dbReference type="InterPro" id="IPR036179">
    <property type="entry name" value="Ig-like_dom_sf"/>
</dbReference>
<protein>
    <submittedName>
        <fullName evidence="8">Putative nephrin</fullName>
    </submittedName>
</protein>
<dbReference type="OrthoDB" id="6347235at2759"/>
<keyword evidence="3" id="KW-1015">Disulfide bond</keyword>
<dbReference type="PANTHER" id="PTHR11640:SF136">
    <property type="entry name" value="NEPHRIN"/>
    <property type="match status" value="1"/>
</dbReference>
<evidence type="ECO:0000313" key="8">
    <source>
        <dbReference type="EMBL" id="ROT85997.1"/>
    </source>
</evidence>
<evidence type="ECO:0000256" key="1">
    <source>
        <dbReference type="ARBA" id="ARBA00004479"/>
    </source>
</evidence>
<dbReference type="InterPro" id="IPR013783">
    <property type="entry name" value="Ig-like_fold"/>
</dbReference>
<dbReference type="GO" id="GO:0098609">
    <property type="term" value="P:cell-cell adhesion"/>
    <property type="evidence" value="ECO:0007669"/>
    <property type="project" value="TreeGrafter"/>
</dbReference>
<keyword evidence="9" id="KW-1185">Reference proteome</keyword>
<name>A0A423UBD0_PENVA</name>
<evidence type="ECO:0000256" key="2">
    <source>
        <dbReference type="ARBA" id="ARBA00023136"/>
    </source>
</evidence>
<feature type="domain" description="Ig-like" evidence="7">
    <location>
        <begin position="62"/>
        <end position="164"/>
    </location>
</feature>
<dbReference type="InterPro" id="IPR051275">
    <property type="entry name" value="Cell_adhesion_signaling"/>
</dbReference>
<dbReference type="EMBL" id="QCYY01000079">
    <property type="protein sequence ID" value="ROT85997.1"/>
    <property type="molecule type" value="Genomic_DNA"/>
</dbReference>
<dbReference type="GO" id="GO:0005911">
    <property type="term" value="C:cell-cell junction"/>
    <property type="evidence" value="ECO:0007669"/>
    <property type="project" value="TreeGrafter"/>
</dbReference>
<dbReference type="InterPro" id="IPR003598">
    <property type="entry name" value="Ig_sub2"/>
</dbReference>
<feature type="compositionally biased region" description="Acidic residues" evidence="6">
    <location>
        <begin position="425"/>
        <end position="438"/>
    </location>
</feature>
<keyword evidence="2" id="KW-0472">Membrane</keyword>
<comment type="caution">
    <text evidence="8">The sequence shown here is derived from an EMBL/GenBank/DDBJ whole genome shotgun (WGS) entry which is preliminary data.</text>
</comment>
<dbReference type="Proteomes" id="UP000283509">
    <property type="component" value="Unassembled WGS sequence"/>
</dbReference>
<dbReference type="SMART" id="SM00408">
    <property type="entry name" value="IGc2"/>
    <property type="match status" value="4"/>
</dbReference>
<dbReference type="Gene3D" id="2.60.40.10">
    <property type="entry name" value="Immunoglobulins"/>
    <property type="match status" value="6"/>
</dbReference>
<feature type="non-terminal residue" evidence="8">
    <location>
        <position position="1"/>
    </location>
</feature>
<keyword evidence="5" id="KW-0393">Immunoglobulin domain</keyword>
<evidence type="ECO:0000256" key="6">
    <source>
        <dbReference type="SAM" id="MobiDB-lite"/>
    </source>
</evidence>
<evidence type="ECO:0000259" key="7">
    <source>
        <dbReference type="PROSITE" id="PS50835"/>
    </source>
</evidence>
<feature type="domain" description="Ig-like" evidence="7">
    <location>
        <begin position="176"/>
        <end position="282"/>
    </location>
</feature>
<comment type="subcellular location">
    <subcellularLocation>
        <location evidence="1">Membrane</location>
        <topology evidence="1">Single-pass type I membrane protein</topology>
    </subcellularLocation>
</comment>
<dbReference type="InterPro" id="IPR013162">
    <property type="entry name" value="CD80_C2-set"/>
</dbReference>
<dbReference type="SMART" id="SM00409">
    <property type="entry name" value="IG"/>
    <property type="match status" value="6"/>
</dbReference>
<feature type="region of interest" description="Disordered" evidence="6">
    <location>
        <begin position="396"/>
        <end position="440"/>
    </location>
</feature>
<reference evidence="8 9" key="1">
    <citation type="submission" date="2018-04" db="EMBL/GenBank/DDBJ databases">
        <authorList>
            <person name="Zhang X."/>
            <person name="Yuan J."/>
            <person name="Li F."/>
            <person name="Xiang J."/>
        </authorList>
    </citation>
    <scope>NUCLEOTIDE SEQUENCE [LARGE SCALE GENOMIC DNA]</scope>
    <source>
        <tissue evidence="8">Muscle</tissue>
    </source>
</reference>
<dbReference type="GO" id="GO:0005886">
    <property type="term" value="C:plasma membrane"/>
    <property type="evidence" value="ECO:0007669"/>
    <property type="project" value="TreeGrafter"/>
</dbReference>
<reference evidence="8 9" key="2">
    <citation type="submission" date="2019-01" db="EMBL/GenBank/DDBJ databases">
        <title>The decoding of complex shrimp genome reveals the adaptation for benthos swimmer, frequently molting mechanism and breeding impact on genome.</title>
        <authorList>
            <person name="Sun Y."/>
            <person name="Gao Y."/>
            <person name="Yu Y."/>
        </authorList>
    </citation>
    <scope>NUCLEOTIDE SEQUENCE [LARGE SCALE GENOMIC DNA]</scope>
    <source>
        <tissue evidence="8">Muscle</tissue>
    </source>
</reference>
<dbReference type="STRING" id="6689.A0A423UBD0"/>
<dbReference type="Pfam" id="PF13895">
    <property type="entry name" value="Ig_2"/>
    <property type="match status" value="1"/>
</dbReference>
<dbReference type="SUPFAM" id="SSF48726">
    <property type="entry name" value="Immunoglobulin"/>
    <property type="match status" value="6"/>
</dbReference>
<proteinExistence type="predicted"/>
<accession>A0A423UBD0</accession>
<evidence type="ECO:0000256" key="4">
    <source>
        <dbReference type="ARBA" id="ARBA00023180"/>
    </source>
</evidence>
<organism evidence="8 9">
    <name type="scientific">Penaeus vannamei</name>
    <name type="common">Whiteleg shrimp</name>
    <name type="synonym">Litopenaeus vannamei</name>
    <dbReference type="NCBI Taxonomy" id="6689"/>
    <lineage>
        <taxon>Eukaryota</taxon>
        <taxon>Metazoa</taxon>
        <taxon>Ecdysozoa</taxon>
        <taxon>Arthropoda</taxon>
        <taxon>Crustacea</taxon>
        <taxon>Multicrustacea</taxon>
        <taxon>Malacostraca</taxon>
        <taxon>Eumalacostraca</taxon>
        <taxon>Eucarida</taxon>
        <taxon>Decapoda</taxon>
        <taxon>Dendrobranchiata</taxon>
        <taxon>Penaeoidea</taxon>
        <taxon>Penaeidae</taxon>
        <taxon>Penaeus</taxon>
    </lineage>
</organism>
<dbReference type="InterPro" id="IPR003599">
    <property type="entry name" value="Ig_sub"/>
</dbReference>
<evidence type="ECO:0000256" key="3">
    <source>
        <dbReference type="ARBA" id="ARBA00023157"/>
    </source>
</evidence>